<keyword evidence="4" id="KW-0863">Zinc-finger</keyword>
<evidence type="ECO:0000256" key="10">
    <source>
        <dbReference type="HAMAP-Rule" id="MF_00952"/>
    </source>
</evidence>
<keyword evidence="7 10" id="KW-0799">Topoisomerase</keyword>
<evidence type="ECO:0000256" key="4">
    <source>
        <dbReference type="ARBA" id="ARBA00022771"/>
    </source>
</evidence>
<dbReference type="InterPro" id="IPR003601">
    <property type="entry name" value="Topo_IA_2"/>
</dbReference>
<dbReference type="Pfam" id="PF01751">
    <property type="entry name" value="Toprim"/>
    <property type="match status" value="1"/>
</dbReference>
<evidence type="ECO:0000256" key="7">
    <source>
        <dbReference type="ARBA" id="ARBA00023029"/>
    </source>
</evidence>
<comment type="subunit">
    <text evidence="10">Monomer.</text>
</comment>
<dbReference type="InterPro" id="IPR013824">
    <property type="entry name" value="Topo_IA_cen_sub1"/>
</dbReference>
<dbReference type="InterPro" id="IPR013825">
    <property type="entry name" value="Topo_IA_cen_sub2"/>
</dbReference>
<feature type="domain" description="Toprim" evidence="12">
    <location>
        <begin position="3"/>
        <end position="113"/>
    </location>
</feature>
<dbReference type="Pfam" id="PF01131">
    <property type="entry name" value="Topoisom_bac"/>
    <property type="match status" value="1"/>
</dbReference>
<dbReference type="SUPFAM" id="SSF56712">
    <property type="entry name" value="Prokaryotic type I DNA topoisomerase"/>
    <property type="match status" value="1"/>
</dbReference>
<dbReference type="GO" id="GO:0006265">
    <property type="term" value="P:DNA topological change"/>
    <property type="evidence" value="ECO:0007669"/>
    <property type="project" value="UniProtKB-UniRule"/>
</dbReference>
<feature type="compositionally biased region" description="Basic and acidic residues" evidence="11">
    <location>
        <begin position="203"/>
        <end position="218"/>
    </location>
</feature>
<feature type="site" description="Interaction with DNA" evidence="10">
    <location>
        <position position="33"/>
    </location>
</feature>
<dbReference type="GO" id="GO:0003917">
    <property type="term" value="F:DNA topoisomerase type I (single strand cut, ATP-independent) activity"/>
    <property type="evidence" value="ECO:0007669"/>
    <property type="project" value="UniProtKB-UniRule"/>
</dbReference>
<evidence type="ECO:0000256" key="9">
    <source>
        <dbReference type="ARBA" id="ARBA00023235"/>
    </source>
</evidence>
<evidence type="ECO:0000256" key="8">
    <source>
        <dbReference type="ARBA" id="ARBA00023125"/>
    </source>
</evidence>
<feature type="site" description="Interaction with DNA" evidence="10">
    <location>
        <position position="140"/>
    </location>
</feature>
<protein>
    <recommendedName>
        <fullName evidence="10">DNA topoisomerase 1</fullName>
        <ecNumber evidence="10">5.6.2.1</ecNumber>
    </recommendedName>
    <alternativeName>
        <fullName evidence="10">DNA topoisomerase I</fullName>
    </alternativeName>
</protein>
<dbReference type="InterPro" id="IPR034149">
    <property type="entry name" value="TOPRIM_TopoI"/>
</dbReference>
<reference evidence="14 15" key="1">
    <citation type="journal article" date="2016" name="Nat. Commun.">
        <title>Thousands of microbial genomes shed light on interconnected biogeochemical processes in an aquifer system.</title>
        <authorList>
            <person name="Anantharaman K."/>
            <person name="Brown C.T."/>
            <person name="Hug L.A."/>
            <person name="Sharon I."/>
            <person name="Castelle C.J."/>
            <person name="Probst A.J."/>
            <person name="Thomas B.C."/>
            <person name="Singh A."/>
            <person name="Wilkins M.J."/>
            <person name="Karaoz U."/>
            <person name="Brodie E.L."/>
            <person name="Williams K.H."/>
            <person name="Hubbard S.S."/>
            <person name="Banfield J.F."/>
        </authorList>
    </citation>
    <scope>NUCLEOTIDE SEQUENCE [LARGE SCALE GENOMIC DNA]</scope>
</reference>
<evidence type="ECO:0000256" key="6">
    <source>
        <dbReference type="ARBA" id="ARBA00022842"/>
    </source>
</evidence>
<dbReference type="PROSITE" id="PS52039">
    <property type="entry name" value="TOPO_IA_2"/>
    <property type="match status" value="1"/>
</dbReference>
<dbReference type="EC" id="5.6.2.1" evidence="10"/>
<feature type="domain" description="Topo IA-type catalytic" evidence="13">
    <location>
        <begin position="129"/>
        <end position="583"/>
    </location>
</feature>
<dbReference type="InterPro" id="IPR013497">
    <property type="entry name" value="Topo_IA_cen"/>
</dbReference>
<evidence type="ECO:0000256" key="2">
    <source>
        <dbReference type="ARBA" id="ARBA00009446"/>
    </source>
</evidence>
<proteinExistence type="inferred from homology"/>
<evidence type="ECO:0000313" key="14">
    <source>
        <dbReference type="EMBL" id="OGY79314.1"/>
    </source>
</evidence>
<feature type="site" description="Interaction with DNA" evidence="10">
    <location>
        <position position="327"/>
    </location>
</feature>
<dbReference type="InterPro" id="IPR013498">
    <property type="entry name" value="Topo_IA_Znf"/>
</dbReference>
<dbReference type="PROSITE" id="PS50880">
    <property type="entry name" value="TOPRIM"/>
    <property type="match status" value="1"/>
</dbReference>
<dbReference type="AlphaFoldDB" id="A0A1G2AQX7"/>
<dbReference type="STRING" id="1798540.A3B74_00495"/>
<keyword evidence="3" id="KW-0479">Metal-binding</keyword>
<keyword evidence="6" id="KW-0460">Magnesium</keyword>
<dbReference type="SMART" id="SM00493">
    <property type="entry name" value="TOPRIM"/>
    <property type="match status" value="1"/>
</dbReference>
<dbReference type="EMBL" id="MHKB01000009">
    <property type="protein sequence ID" value="OGY79314.1"/>
    <property type="molecule type" value="Genomic_DNA"/>
</dbReference>
<dbReference type="HAMAP" id="MF_00952">
    <property type="entry name" value="Topoisom_1_prok"/>
    <property type="match status" value="1"/>
</dbReference>
<feature type="site" description="Interaction with DNA" evidence="10">
    <location>
        <position position="514"/>
    </location>
</feature>
<evidence type="ECO:0000259" key="13">
    <source>
        <dbReference type="PROSITE" id="PS52039"/>
    </source>
</evidence>
<dbReference type="SUPFAM" id="SSF57783">
    <property type="entry name" value="Zinc beta-ribbon"/>
    <property type="match status" value="2"/>
</dbReference>
<dbReference type="InterPro" id="IPR003602">
    <property type="entry name" value="Topo_IA_DNA-bd_dom"/>
</dbReference>
<dbReference type="InterPro" id="IPR023405">
    <property type="entry name" value="Topo_IA_core_domain"/>
</dbReference>
<evidence type="ECO:0000256" key="11">
    <source>
        <dbReference type="SAM" id="MobiDB-lite"/>
    </source>
</evidence>
<gene>
    <name evidence="10" type="primary">topA</name>
    <name evidence="14" type="ORF">A3B74_00495</name>
</gene>
<dbReference type="Gene3D" id="1.10.290.10">
    <property type="entry name" value="Topoisomerase I, domain 4"/>
    <property type="match status" value="1"/>
</dbReference>
<dbReference type="PANTHER" id="PTHR42785">
    <property type="entry name" value="DNA TOPOISOMERASE, TYPE IA, CORE"/>
    <property type="match status" value="1"/>
</dbReference>
<keyword evidence="9 10" id="KW-0413">Isomerase</keyword>
<dbReference type="PRINTS" id="PR00417">
    <property type="entry name" value="PRTPISMRASEI"/>
</dbReference>
<name>A0A1G2AQX7_9BACT</name>
<comment type="caution">
    <text evidence="14">The sequence shown here is derived from an EMBL/GenBank/DDBJ whole genome shotgun (WGS) entry which is preliminary data.</text>
</comment>
<keyword evidence="5" id="KW-0862">Zinc</keyword>
<comment type="catalytic activity">
    <reaction evidence="1 10">
        <text>ATP-independent breakage of single-stranded DNA, followed by passage and rejoining.</text>
        <dbReference type="EC" id="5.6.2.1"/>
    </reaction>
</comment>
<feature type="region of interest" description="Interaction with DNA" evidence="10">
    <location>
        <begin position="163"/>
        <end position="168"/>
    </location>
</feature>
<evidence type="ECO:0000256" key="5">
    <source>
        <dbReference type="ARBA" id="ARBA00022833"/>
    </source>
</evidence>
<dbReference type="Gene3D" id="1.10.460.10">
    <property type="entry name" value="Topoisomerase I, domain 2"/>
    <property type="match status" value="1"/>
</dbReference>
<dbReference type="Gene3D" id="3.40.50.140">
    <property type="match status" value="1"/>
</dbReference>
<feature type="site" description="Interaction with DNA" evidence="10">
    <location>
        <position position="143"/>
    </location>
</feature>
<feature type="site" description="Interaction with DNA" evidence="10">
    <location>
        <position position="148"/>
    </location>
</feature>
<dbReference type="Gene3D" id="2.70.20.10">
    <property type="entry name" value="Topoisomerase I, domain 3"/>
    <property type="match status" value="1"/>
</dbReference>
<dbReference type="NCBIfam" id="TIGR01051">
    <property type="entry name" value="topA_bact"/>
    <property type="match status" value="1"/>
</dbReference>
<dbReference type="CDD" id="cd00186">
    <property type="entry name" value="TOP1Ac"/>
    <property type="match status" value="1"/>
</dbReference>
<feature type="active site" description="O-(5'-phospho-DNA)-tyrosine intermediate" evidence="10">
    <location>
        <position position="325"/>
    </location>
</feature>
<dbReference type="InterPro" id="IPR006171">
    <property type="entry name" value="TOPRIM_dom"/>
</dbReference>
<dbReference type="SMART" id="SM00437">
    <property type="entry name" value="TOP1Ac"/>
    <property type="match status" value="1"/>
</dbReference>
<feature type="site" description="Interaction with DNA" evidence="10">
    <location>
        <position position="139"/>
    </location>
</feature>
<dbReference type="GO" id="GO:0008270">
    <property type="term" value="F:zinc ion binding"/>
    <property type="evidence" value="ECO:0007669"/>
    <property type="project" value="UniProtKB-KW"/>
</dbReference>
<evidence type="ECO:0000259" key="12">
    <source>
        <dbReference type="PROSITE" id="PS50880"/>
    </source>
</evidence>
<dbReference type="Pfam" id="PF01396">
    <property type="entry name" value="Zn_ribbon_Top1"/>
    <property type="match status" value="3"/>
</dbReference>
<dbReference type="GO" id="GO:0003677">
    <property type="term" value="F:DNA binding"/>
    <property type="evidence" value="ECO:0007669"/>
    <property type="project" value="UniProtKB-KW"/>
</dbReference>
<dbReference type="CDD" id="cd03363">
    <property type="entry name" value="TOPRIM_TopoIA_TopoI"/>
    <property type="match status" value="1"/>
</dbReference>
<dbReference type="InterPro" id="IPR000380">
    <property type="entry name" value="Topo_IA"/>
</dbReference>
<dbReference type="InterPro" id="IPR028612">
    <property type="entry name" value="Topoisom_1_IA"/>
</dbReference>
<comment type="similarity">
    <text evidence="2 10">Belongs to the type IA topoisomerase family.</text>
</comment>
<organism evidence="14 15">
    <name type="scientific">Candidatus Kerfeldbacteria bacterium RIFCSPHIGHO2_02_FULL_42_14</name>
    <dbReference type="NCBI Taxonomy" id="1798540"/>
    <lineage>
        <taxon>Bacteria</taxon>
        <taxon>Candidatus Kerfeldiibacteriota</taxon>
    </lineage>
</organism>
<dbReference type="InterPro" id="IPR005733">
    <property type="entry name" value="TopoI_bac-type"/>
</dbReference>
<sequence length="763" mass="87269">MAKNFIIVESPTKAKTIAKFLGKEFSVQSSFGHIRDLPKSKMGVDVKNDFEPTYVIPKAAKKRIENLKKLAENAKELYFATDEDREGESIAWHLATLFKIQPKTSKRIVFHEITKDAIQKALQNPRAIDLHLVNAQQARRILDRLVGYELSPFLWKKIRRGLSAGRVQSIAVRLIVEREREIQQFRAQEYWSLEGVFQTTRSDRRSTEKKITKHKSPDESNAETAQVIRATLIQKDGKRLEKFALKNQEAAEAVRTELLKAQFHIHNIQEKETKKSPAPPFTTSTLQQEANKRLGFSSKQTMMIAQQLYEGVSIGERGTEGLITYMRTDSVHLADKFLQEASTFIQQNFGVSYVLTSPRRFKVKQKLAQEAHEAIRPTEVTYTPDNVQPYLTREQFKLYDLIWRRALATQIQEARLRSTSIDIADQPQKYILRATGTVIAFDGYLKLYPEANKETILPKVEKSQTVFAEEMLAEQHFTQPLARYNDAMLVKTLEEYGIGRPSTYAPTISTIIERGYVQKEEKRFVPTEIGMLVNDLLVQHFPNIVDYKFTANLEDDLDAIADGKKEWKPIIKNFYEPFKQHLMLKEKEIDKKNLVEQATDEVCEKCGKPMVIKLGRFGKFLACTGYPECRNTKPFSKEEQTEQAQNTGETCEKCGKALVVKTGRFGKFLGCSGYPDCKYVKKIEKSTGVQCPQCGKGEIVEKRSRKGRTFYSCNTYPNCTFALWSKPTGEKCSACASLIVFGRDNTYVCSNQTCKNTQQKTKK</sequence>
<comment type="function">
    <text evidence="10">Releases the supercoiling and torsional tension of DNA, which is introduced during the DNA replication and transcription, by transiently cleaving and rejoining one strand of the DNA duplex. Introduces a single-strand break via transesterification at a target site in duplex DNA. The scissile phosphodiester is attacked by the catalytic tyrosine of the enzyme, resulting in the formation of a DNA-(5'-phosphotyrosyl)-enzyme intermediate and the expulsion of a 3'-OH DNA strand. The free DNA strand then undergoes passage around the unbroken strand, thus removing DNA supercoils. Finally, in the religation step, the DNA 3'-OH attacks the covalent intermediate to expel the active-site tyrosine and restore the DNA phosphodiester backbone.</text>
</comment>
<keyword evidence="8 10" id="KW-0238">DNA-binding</keyword>
<accession>A0A1G2AQX7</accession>
<dbReference type="Gene3D" id="3.30.65.10">
    <property type="entry name" value="Bacterial Topoisomerase I, domain 1"/>
    <property type="match status" value="2"/>
</dbReference>
<evidence type="ECO:0000256" key="1">
    <source>
        <dbReference type="ARBA" id="ARBA00000213"/>
    </source>
</evidence>
<dbReference type="PROSITE" id="PS00396">
    <property type="entry name" value="TOPO_IA_1"/>
    <property type="match status" value="1"/>
</dbReference>
<feature type="site" description="Interaction with DNA" evidence="10">
    <location>
        <position position="155"/>
    </location>
</feature>
<dbReference type="InterPro" id="IPR013826">
    <property type="entry name" value="Topo_IA_cen_sub3"/>
</dbReference>
<evidence type="ECO:0000313" key="15">
    <source>
        <dbReference type="Proteomes" id="UP000177165"/>
    </source>
</evidence>
<evidence type="ECO:0000256" key="3">
    <source>
        <dbReference type="ARBA" id="ARBA00022723"/>
    </source>
</evidence>
<dbReference type="Proteomes" id="UP000177165">
    <property type="component" value="Unassembled WGS sequence"/>
</dbReference>
<feature type="region of interest" description="Disordered" evidence="11">
    <location>
        <begin position="203"/>
        <end position="222"/>
    </location>
</feature>
<dbReference type="PANTHER" id="PTHR42785:SF1">
    <property type="entry name" value="DNA TOPOISOMERASE"/>
    <property type="match status" value="1"/>
</dbReference>
<dbReference type="SMART" id="SM00436">
    <property type="entry name" value="TOP1Bc"/>
    <property type="match status" value="1"/>
</dbReference>
<dbReference type="InterPro" id="IPR023406">
    <property type="entry name" value="Topo_IA_AS"/>
</dbReference>
<dbReference type="GO" id="GO:0005694">
    <property type="term" value="C:chromosome"/>
    <property type="evidence" value="ECO:0007669"/>
    <property type="project" value="InterPro"/>
</dbReference>